<dbReference type="RefSeq" id="WP_157333402.1">
    <property type="nucleotide sequence ID" value="NZ_RHLK01000002.1"/>
</dbReference>
<reference evidence="1 2" key="1">
    <citation type="journal article" date="2019" name="Microorganisms">
        <title>Paenibacillus lutrae sp. nov., A Chitinolytic Species Isolated from A River Otter in Castril Natural Park, Granada, Spain.</title>
        <authorList>
            <person name="Rodriguez M."/>
            <person name="Reina J.C."/>
            <person name="Bejar V."/>
            <person name="Llamas I."/>
        </authorList>
    </citation>
    <scope>NUCLEOTIDE SEQUENCE [LARGE SCALE GENOMIC DNA]</scope>
    <source>
        <strain evidence="1 2">N10</strain>
    </source>
</reference>
<evidence type="ECO:0000313" key="2">
    <source>
        <dbReference type="Proteomes" id="UP000490800"/>
    </source>
</evidence>
<name>A0A7X3FFS6_9BACL</name>
<evidence type="ECO:0008006" key="3">
    <source>
        <dbReference type="Google" id="ProtNLM"/>
    </source>
</evidence>
<organism evidence="1 2">
    <name type="scientific">Paenibacillus lutrae</name>
    <dbReference type="NCBI Taxonomy" id="2078573"/>
    <lineage>
        <taxon>Bacteria</taxon>
        <taxon>Bacillati</taxon>
        <taxon>Bacillota</taxon>
        <taxon>Bacilli</taxon>
        <taxon>Bacillales</taxon>
        <taxon>Paenibacillaceae</taxon>
        <taxon>Paenibacillus</taxon>
    </lineage>
</organism>
<dbReference type="OrthoDB" id="2524290at2"/>
<sequence length="322" mass="37342">MEPSQKTIAQTILSRNTDWRFPDGEGLSQRTLDCRQLCMMEVLKWKGVSRLTPIFLNAFDCESAGMLLRRQEPQLNLGWKLTRYSPSNPEGLFPLIQSIFDHEGYVLLFYKAHEAPFSGYYEKYDIVHWSLLIGCDEQGVDLVDDEGAPAYFNGYIGRVPREVLQDTLGASGFGGAAIIKEDPAYTRSWEEDFRSLVQMSVDNMINREGLKNLASFVQAVETAPLEELTGNLERLEFDIHYYRRLRELWKTAVEKQVVPERCVAPGWVEELLYVCKSWSLVMGVLAKWKRQPQRDYRLKLTDYLNQTLESERGFFRELQRIL</sequence>
<protein>
    <recommendedName>
        <fullName evidence="3">Butirosin biosynthesis protein H N-terminal domain-containing protein</fullName>
    </recommendedName>
</protein>
<dbReference type="AlphaFoldDB" id="A0A7X3FFS6"/>
<proteinExistence type="predicted"/>
<gene>
    <name evidence="1" type="ORF">EDM21_04955</name>
</gene>
<evidence type="ECO:0000313" key="1">
    <source>
        <dbReference type="EMBL" id="MVO98872.1"/>
    </source>
</evidence>
<accession>A0A7X3FFS6</accession>
<dbReference type="EMBL" id="RHLK01000002">
    <property type="protein sequence ID" value="MVO98872.1"/>
    <property type="molecule type" value="Genomic_DNA"/>
</dbReference>
<keyword evidence="2" id="KW-1185">Reference proteome</keyword>
<comment type="caution">
    <text evidence="1">The sequence shown here is derived from an EMBL/GenBank/DDBJ whole genome shotgun (WGS) entry which is preliminary data.</text>
</comment>
<dbReference type="Proteomes" id="UP000490800">
    <property type="component" value="Unassembled WGS sequence"/>
</dbReference>